<dbReference type="Gene3D" id="1.10.8.60">
    <property type="match status" value="1"/>
</dbReference>
<dbReference type="Pfam" id="PF00158">
    <property type="entry name" value="Sigma54_activat"/>
    <property type="match status" value="1"/>
</dbReference>
<sequence>MSQLHFSPRIFRNPFPNPLANAGLLRRMLILCLPIPLIALALLFTYSHHDVESTLDRAIARNSGIAAQAMGFAFSQILQETRNQIAALSAGSSNLVEFQRRLLRRLQALNQLGDTRFCEAAFVGLGEKASERYLWINYHGSLTSIPAEQAEAMSNSPLNLPRRQPVEHEVVLSSPTEITYSFLTPGKDDIQTQVTLQVLRFTTPVILTDGSFTGYLVLSINLDYLKTMIANFARSTHSAEEVPFVVFVDHDGWMLFQTEGSIAGQPAGQSAGNNGHAGIDSVRSGLRGDFGRAGFSQAFRPSADFYSYWTMMNNIQKNSAGQFATKEIVWSKGSLVFETVSYAPVTYASGKSGTNEVIGGIVVLDPTFAASKQGTLLLRNYAMTAGISLLVLTLSILFIVSSLRKSLKVLRHDVDTASQQSQAAPLPVRDEPGEVTSLRRSVNSILEQLRSLQDERDVEDSLITARMELEAVPNMPKDIPEFKDGIIGVSREISLLRQNILRAAKVQADVLVLGETGTGKELVSSAVHALSDHRDGPFITINCGALDEGLLMDSLFGHVKGAYTEAKQGRKGAFLTAEGGTLMLDEIGTASLKVQQALLRALSDRCIYPLGSDQSIPFNTRVIAATNADLVEEIKKGTFREDLYFRLAVITIHTPPLRQHKVDIPYLVMSFLQEACALSSRPVPGISKGALSQLMHYHWPGNVRELRNTIFRTAAFCTGDLILPRHLSLGTDKNSIKSQERARAAAAAARGYEDVLPEDMMDRHRDAGAQGTASGNEHAPVPEESSTDKKPRADADQLAAGSDGQKNTAGTGEQTARSERSSSFEHPDRSDQSRGQGSAAETDARKKPGKADRGHALPSRIITLLPRLRELGTFSRQEYQDLAGISMRTAQYDLQELITAGYLERKGSGPSLRYVCRPDAPMEVQGAPSERTASENDPAEWEAPAGNNRRADQADREERL</sequence>
<dbReference type="PANTHER" id="PTHR32071">
    <property type="entry name" value="TRANSCRIPTIONAL REGULATORY PROTEIN"/>
    <property type="match status" value="1"/>
</dbReference>
<keyword evidence="7" id="KW-0472">Membrane</keyword>
<dbReference type="PROSITE" id="PS00676">
    <property type="entry name" value="SIGMA54_INTERACT_2"/>
    <property type="match status" value="1"/>
</dbReference>
<gene>
    <name evidence="10" type="ORF">H9894_02500</name>
</gene>
<dbReference type="InterPro" id="IPR025944">
    <property type="entry name" value="Sigma_54_int_dom_CS"/>
</dbReference>
<keyword evidence="5" id="KW-0804">Transcription</keyword>
<dbReference type="SUPFAM" id="SSF52540">
    <property type="entry name" value="P-loop containing nucleoside triphosphate hydrolases"/>
    <property type="match status" value="1"/>
</dbReference>
<dbReference type="PROSITE" id="PS00675">
    <property type="entry name" value="SIGMA54_INTERACT_1"/>
    <property type="match status" value="1"/>
</dbReference>
<evidence type="ECO:0000259" key="8">
    <source>
        <dbReference type="PROSITE" id="PS50045"/>
    </source>
</evidence>
<evidence type="ECO:0000256" key="1">
    <source>
        <dbReference type="ARBA" id="ARBA00022741"/>
    </source>
</evidence>
<keyword evidence="7" id="KW-0812">Transmembrane</keyword>
<dbReference type="InterPro" id="IPR025943">
    <property type="entry name" value="Sigma_54_int_dom_ATP-bd_2"/>
</dbReference>
<dbReference type="Pfam" id="PF25601">
    <property type="entry name" value="AAA_lid_14"/>
    <property type="match status" value="1"/>
</dbReference>
<dbReference type="Proteomes" id="UP000886752">
    <property type="component" value="Unassembled WGS sequence"/>
</dbReference>
<feature type="compositionally biased region" description="Basic and acidic residues" evidence="6">
    <location>
        <begin position="842"/>
        <end position="855"/>
    </location>
</feature>
<dbReference type="Gene3D" id="1.10.10.10">
    <property type="entry name" value="Winged helix-like DNA-binding domain superfamily/Winged helix DNA-binding domain"/>
    <property type="match status" value="1"/>
</dbReference>
<keyword evidence="7" id="KW-1133">Transmembrane helix</keyword>
<feature type="transmembrane region" description="Helical" evidence="7">
    <location>
        <begin position="28"/>
        <end position="47"/>
    </location>
</feature>
<dbReference type="Gene3D" id="3.40.50.300">
    <property type="entry name" value="P-loop containing nucleotide triphosphate hydrolases"/>
    <property type="match status" value="1"/>
</dbReference>
<feature type="compositionally biased region" description="Basic and acidic residues" evidence="6">
    <location>
        <begin position="949"/>
        <end position="960"/>
    </location>
</feature>
<dbReference type="AlphaFoldDB" id="A0A9D1PVL4"/>
<comment type="caution">
    <text evidence="10">The sequence shown here is derived from an EMBL/GenBank/DDBJ whole genome shotgun (WGS) entry which is preliminary data.</text>
</comment>
<evidence type="ECO:0000259" key="9">
    <source>
        <dbReference type="PROSITE" id="PS50885"/>
    </source>
</evidence>
<dbReference type="SMART" id="SM00382">
    <property type="entry name" value="AAA"/>
    <property type="match status" value="1"/>
</dbReference>
<proteinExistence type="predicted"/>
<dbReference type="GO" id="GO:0005524">
    <property type="term" value="F:ATP binding"/>
    <property type="evidence" value="ECO:0007669"/>
    <property type="project" value="UniProtKB-KW"/>
</dbReference>
<dbReference type="GO" id="GO:0007165">
    <property type="term" value="P:signal transduction"/>
    <property type="evidence" value="ECO:0007669"/>
    <property type="project" value="InterPro"/>
</dbReference>
<evidence type="ECO:0000256" key="7">
    <source>
        <dbReference type="SAM" id="Phobius"/>
    </source>
</evidence>
<keyword evidence="3" id="KW-0805">Transcription regulation</keyword>
<reference evidence="10" key="2">
    <citation type="submission" date="2021-04" db="EMBL/GenBank/DDBJ databases">
        <authorList>
            <person name="Gilroy R."/>
        </authorList>
    </citation>
    <scope>NUCLEOTIDE SEQUENCE</scope>
    <source>
        <strain evidence="10">ChiHecec2B26-446</strain>
    </source>
</reference>
<protein>
    <submittedName>
        <fullName evidence="10">Sigma 54-interacting transcriptional regulator</fullName>
    </submittedName>
</protein>
<organism evidence="10 11">
    <name type="scientific">Candidatus Desulfovibrio intestinipullorum</name>
    <dbReference type="NCBI Taxonomy" id="2838536"/>
    <lineage>
        <taxon>Bacteria</taxon>
        <taxon>Pseudomonadati</taxon>
        <taxon>Thermodesulfobacteriota</taxon>
        <taxon>Desulfovibrionia</taxon>
        <taxon>Desulfovibrionales</taxon>
        <taxon>Desulfovibrionaceae</taxon>
        <taxon>Desulfovibrio</taxon>
    </lineage>
</organism>
<evidence type="ECO:0000256" key="5">
    <source>
        <dbReference type="ARBA" id="ARBA00023163"/>
    </source>
</evidence>
<dbReference type="GO" id="GO:0006355">
    <property type="term" value="P:regulation of DNA-templated transcription"/>
    <property type="evidence" value="ECO:0007669"/>
    <property type="project" value="InterPro"/>
</dbReference>
<feature type="compositionally biased region" description="Basic and acidic residues" evidence="6">
    <location>
        <begin position="816"/>
        <end position="832"/>
    </location>
</feature>
<dbReference type="PROSITE" id="PS50045">
    <property type="entry name" value="SIGMA54_INTERACT_4"/>
    <property type="match status" value="1"/>
</dbReference>
<dbReference type="GO" id="GO:0003677">
    <property type="term" value="F:DNA binding"/>
    <property type="evidence" value="ECO:0007669"/>
    <property type="project" value="UniProtKB-KW"/>
</dbReference>
<feature type="region of interest" description="Disordered" evidence="6">
    <location>
        <begin position="765"/>
        <end position="858"/>
    </location>
</feature>
<reference evidence="10" key="1">
    <citation type="journal article" date="2021" name="PeerJ">
        <title>Extensive microbial diversity within the chicken gut microbiome revealed by metagenomics and culture.</title>
        <authorList>
            <person name="Gilroy R."/>
            <person name="Ravi A."/>
            <person name="Getino M."/>
            <person name="Pursley I."/>
            <person name="Horton D.L."/>
            <person name="Alikhan N.F."/>
            <person name="Baker D."/>
            <person name="Gharbi K."/>
            <person name="Hall N."/>
            <person name="Watson M."/>
            <person name="Adriaenssens E.M."/>
            <person name="Foster-Nyarko E."/>
            <person name="Jarju S."/>
            <person name="Secka A."/>
            <person name="Antonio M."/>
            <person name="Oren A."/>
            <person name="Chaudhuri R.R."/>
            <person name="La Ragione R."/>
            <person name="Hildebrand F."/>
            <person name="Pallen M.J."/>
        </authorList>
    </citation>
    <scope>NUCLEOTIDE SEQUENCE</scope>
    <source>
        <strain evidence="10">ChiHecec2B26-446</strain>
    </source>
</reference>
<dbReference type="GO" id="GO:0016020">
    <property type="term" value="C:membrane"/>
    <property type="evidence" value="ECO:0007669"/>
    <property type="project" value="InterPro"/>
</dbReference>
<keyword evidence="2" id="KW-0067">ATP-binding</keyword>
<evidence type="ECO:0000256" key="3">
    <source>
        <dbReference type="ARBA" id="ARBA00023015"/>
    </source>
</evidence>
<dbReference type="InterPro" id="IPR002078">
    <property type="entry name" value="Sigma_54_int"/>
</dbReference>
<feature type="domain" description="Sigma-54 factor interaction" evidence="8">
    <location>
        <begin position="486"/>
        <end position="715"/>
    </location>
</feature>
<dbReference type="CDD" id="cd00009">
    <property type="entry name" value="AAA"/>
    <property type="match status" value="1"/>
</dbReference>
<evidence type="ECO:0000256" key="2">
    <source>
        <dbReference type="ARBA" id="ARBA00022840"/>
    </source>
</evidence>
<accession>A0A9D1PVL4</accession>
<keyword evidence="4" id="KW-0238">DNA-binding</keyword>
<dbReference type="InterPro" id="IPR058031">
    <property type="entry name" value="AAA_lid_NorR"/>
</dbReference>
<feature type="compositionally biased region" description="Polar residues" evidence="6">
    <location>
        <begin position="804"/>
        <end position="815"/>
    </location>
</feature>
<evidence type="ECO:0000256" key="4">
    <source>
        <dbReference type="ARBA" id="ARBA00023125"/>
    </source>
</evidence>
<feature type="domain" description="HAMP" evidence="9">
    <location>
        <begin position="401"/>
        <end position="454"/>
    </location>
</feature>
<name>A0A9D1PVL4_9BACT</name>
<dbReference type="PROSITE" id="PS50885">
    <property type="entry name" value="HAMP"/>
    <property type="match status" value="1"/>
</dbReference>
<feature type="compositionally biased region" description="Basic and acidic residues" evidence="6">
    <location>
        <begin position="786"/>
        <end position="795"/>
    </location>
</feature>
<evidence type="ECO:0000313" key="11">
    <source>
        <dbReference type="Proteomes" id="UP000886752"/>
    </source>
</evidence>
<dbReference type="PROSITE" id="PS00688">
    <property type="entry name" value="SIGMA54_INTERACT_3"/>
    <property type="match status" value="1"/>
</dbReference>
<evidence type="ECO:0000313" key="10">
    <source>
        <dbReference type="EMBL" id="HIW00046.1"/>
    </source>
</evidence>
<dbReference type="InterPro" id="IPR003593">
    <property type="entry name" value="AAA+_ATPase"/>
</dbReference>
<feature type="transmembrane region" description="Helical" evidence="7">
    <location>
        <begin position="381"/>
        <end position="403"/>
    </location>
</feature>
<dbReference type="InterPro" id="IPR025662">
    <property type="entry name" value="Sigma_54_int_dom_ATP-bd_1"/>
</dbReference>
<dbReference type="InterPro" id="IPR003660">
    <property type="entry name" value="HAMP_dom"/>
</dbReference>
<evidence type="ECO:0000256" key="6">
    <source>
        <dbReference type="SAM" id="MobiDB-lite"/>
    </source>
</evidence>
<dbReference type="EMBL" id="DXHV01000030">
    <property type="protein sequence ID" value="HIW00046.1"/>
    <property type="molecule type" value="Genomic_DNA"/>
</dbReference>
<keyword evidence="1" id="KW-0547">Nucleotide-binding</keyword>
<dbReference type="InterPro" id="IPR036388">
    <property type="entry name" value="WH-like_DNA-bd_sf"/>
</dbReference>
<feature type="region of interest" description="Disordered" evidence="6">
    <location>
        <begin position="908"/>
        <end position="960"/>
    </location>
</feature>
<dbReference type="InterPro" id="IPR027417">
    <property type="entry name" value="P-loop_NTPase"/>
</dbReference>
<dbReference type="FunFam" id="3.40.50.300:FF:000006">
    <property type="entry name" value="DNA-binding transcriptional regulator NtrC"/>
    <property type="match status" value="1"/>
</dbReference>